<sequence>MTLSDDERDGVFDIDEELVPVRELKQAGVMEVDFEGLLKTPLRLEEDLKKGCGGMLWPAGMVMAKYLIRQDKDLFKDKTVVLESNWVLEVVWSVLAVALGFQLDHPLHLTDQIPMLGLMQRNIALNNLQDQVKASIYDWGESVPEGIPQRPDVILAAECVYFEPAFPLLQQTMKDLIGPNTICYFCFKKRRRADMNFVKVMKKMFMVEPVEDDPDKPTWSRENLHL</sequence>
<comment type="caution">
    <text evidence="1">The sequence shown here is derived from an EMBL/GenBank/DDBJ whole genome shotgun (WGS) entry which is preliminary data.</text>
</comment>
<dbReference type="Proteomes" id="UP000714618">
    <property type="component" value="Unassembled WGS sequence"/>
</dbReference>
<dbReference type="AlphaFoldDB" id="A0A9N8JJ17"/>
<evidence type="ECO:0008006" key="3">
    <source>
        <dbReference type="Google" id="ProtNLM"/>
    </source>
</evidence>
<dbReference type="EMBL" id="CAIJEO010000003">
    <property type="protein sequence ID" value="CAD0088260.1"/>
    <property type="molecule type" value="Genomic_DNA"/>
</dbReference>
<dbReference type="OrthoDB" id="407325at2759"/>
<reference evidence="1" key="1">
    <citation type="submission" date="2020-06" db="EMBL/GenBank/DDBJ databases">
        <authorList>
            <person name="Onetto C."/>
        </authorList>
    </citation>
    <scope>NUCLEOTIDE SEQUENCE</scope>
</reference>
<gene>
    <name evidence="1" type="ORF">AWRI4233_LOCUS1543</name>
</gene>
<organism evidence="1 2">
    <name type="scientific">Aureobasidium mustum</name>
    <dbReference type="NCBI Taxonomy" id="2773714"/>
    <lineage>
        <taxon>Eukaryota</taxon>
        <taxon>Fungi</taxon>
        <taxon>Dikarya</taxon>
        <taxon>Ascomycota</taxon>
        <taxon>Pezizomycotina</taxon>
        <taxon>Dothideomycetes</taxon>
        <taxon>Dothideomycetidae</taxon>
        <taxon>Dothideales</taxon>
        <taxon>Saccotheciaceae</taxon>
        <taxon>Aureobasidium</taxon>
    </lineage>
</organism>
<name>A0A9N8JJ17_9PEZI</name>
<proteinExistence type="predicted"/>
<dbReference type="Pfam" id="PF10294">
    <property type="entry name" value="Methyltransf_16"/>
    <property type="match status" value="1"/>
</dbReference>
<keyword evidence="2" id="KW-1185">Reference proteome</keyword>
<evidence type="ECO:0000313" key="2">
    <source>
        <dbReference type="Proteomes" id="UP000714618"/>
    </source>
</evidence>
<dbReference type="GO" id="GO:0005829">
    <property type="term" value="C:cytosol"/>
    <property type="evidence" value="ECO:0007669"/>
    <property type="project" value="TreeGrafter"/>
</dbReference>
<dbReference type="GO" id="GO:0008757">
    <property type="term" value="F:S-adenosylmethionine-dependent methyltransferase activity"/>
    <property type="evidence" value="ECO:0007669"/>
    <property type="project" value="UniProtKB-ARBA"/>
</dbReference>
<accession>A0A9N8JJ17</accession>
<dbReference type="PANTHER" id="PTHR14614:SF152">
    <property type="entry name" value="PROTEIN-LYSINE N-METHYLTRANSFERASE EFM6"/>
    <property type="match status" value="1"/>
</dbReference>
<dbReference type="InterPro" id="IPR019410">
    <property type="entry name" value="Methyltransf_16"/>
</dbReference>
<evidence type="ECO:0000313" key="1">
    <source>
        <dbReference type="EMBL" id="CAD0088260.1"/>
    </source>
</evidence>
<dbReference type="SUPFAM" id="SSF53335">
    <property type="entry name" value="S-adenosyl-L-methionine-dependent methyltransferases"/>
    <property type="match status" value="1"/>
</dbReference>
<protein>
    <recommendedName>
        <fullName evidence="3">Protein-lysine N-methyltransferase EFM6</fullName>
    </recommendedName>
</protein>
<dbReference type="InterPro" id="IPR029063">
    <property type="entry name" value="SAM-dependent_MTases_sf"/>
</dbReference>
<dbReference type="Gene3D" id="3.40.50.150">
    <property type="entry name" value="Vaccinia Virus protein VP39"/>
    <property type="match status" value="1"/>
</dbReference>
<dbReference type="PANTHER" id="PTHR14614">
    <property type="entry name" value="HEPATOCELLULAR CARCINOMA-ASSOCIATED ANTIGEN"/>
    <property type="match status" value="1"/>
</dbReference>